<accession>A0ABR3QEG0</accession>
<dbReference type="Pfam" id="PF02221">
    <property type="entry name" value="E1_DerP2_DerF2"/>
    <property type="match status" value="1"/>
</dbReference>
<dbReference type="SMART" id="SM00737">
    <property type="entry name" value="ML"/>
    <property type="match status" value="1"/>
</dbReference>
<dbReference type="PANTHER" id="PTHR11306">
    <property type="entry name" value="NIEMANN PICK TYPE C2 PROTEIN NPC2-RELATED"/>
    <property type="match status" value="1"/>
</dbReference>
<reference evidence="10 11" key="1">
    <citation type="submission" date="2023-08" db="EMBL/GenBank/DDBJ databases">
        <title>Annotated Genome Sequence of Vanrija albida AlHP1.</title>
        <authorList>
            <person name="Herzog R."/>
        </authorList>
    </citation>
    <scope>NUCLEOTIDE SEQUENCE [LARGE SCALE GENOMIC DNA]</scope>
    <source>
        <strain evidence="10 11">AlHP1</strain>
    </source>
</reference>
<comment type="similarity">
    <text evidence="2">Belongs to the NPC2 family.</text>
</comment>
<evidence type="ECO:0000256" key="8">
    <source>
        <dbReference type="SAM" id="SignalP"/>
    </source>
</evidence>
<dbReference type="PANTHER" id="PTHR11306:SF0">
    <property type="entry name" value="PHOSPHATIDYLGLYCEROL_PHOSPHATIDYLINOSITOL TRANSFER PROTEIN"/>
    <property type="match status" value="1"/>
</dbReference>
<comment type="caution">
    <text evidence="10">The sequence shown here is derived from an EMBL/GenBank/DDBJ whole genome shotgun (WGS) entry which is preliminary data.</text>
</comment>
<dbReference type="InterPro" id="IPR033917">
    <property type="entry name" value="ML_PG-PI_TP"/>
</dbReference>
<keyword evidence="6 8" id="KW-0732">Signal</keyword>
<evidence type="ECO:0000256" key="5">
    <source>
        <dbReference type="ARBA" id="ARBA00022448"/>
    </source>
</evidence>
<proteinExistence type="inferred from homology"/>
<name>A0ABR3QEG0_9TREE</name>
<dbReference type="GeneID" id="95981689"/>
<evidence type="ECO:0000256" key="1">
    <source>
        <dbReference type="ARBA" id="ARBA00002053"/>
    </source>
</evidence>
<gene>
    <name evidence="10" type="ORF">Q8F55_000646</name>
</gene>
<protein>
    <recommendedName>
        <fullName evidence="4">Phosphatidylglycerol/phosphatidylinositol transfer protein</fullName>
    </recommendedName>
</protein>
<dbReference type="EMBL" id="JBBXJM010000001">
    <property type="protein sequence ID" value="KAL1412897.1"/>
    <property type="molecule type" value="Genomic_DNA"/>
</dbReference>
<feature type="domain" description="MD-2-related lipid-recognition" evidence="9">
    <location>
        <begin position="44"/>
        <end position="166"/>
    </location>
</feature>
<dbReference type="SUPFAM" id="SSF81296">
    <property type="entry name" value="E set domains"/>
    <property type="match status" value="1"/>
</dbReference>
<dbReference type="Proteomes" id="UP001565368">
    <property type="component" value="Unassembled WGS sequence"/>
</dbReference>
<dbReference type="InterPro" id="IPR036846">
    <property type="entry name" value="GM2-AP_sf"/>
</dbReference>
<feature type="signal peptide" evidence="8">
    <location>
        <begin position="1"/>
        <end position="19"/>
    </location>
</feature>
<evidence type="ECO:0000256" key="7">
    <source>
        <dbReference type="ARBA" id="ARBA00023055"/>
    </source>
</evidence>
<sequence>MRLAPLVSLLAVASARVVARDQLTFVADADKYPAGVHATDSFSWTDCGQKTDAVTINSITLNPDPPKAGHNLTVTVKATANEEIGEGATADLTFRLGKIAIKRKTIDLCEEARSRDLSIRCPVSKGEHTVVETFELPRELPPGKYRIEVRAFTADDTNLACLDLAVDWVRARAGGGGADSQDIPRQ</sequence>
<dbReference type="RefSeq" id="XP_069212841.1">
    <property type="nucleotide sequence ID" value="XM_069349297.1"/>
</dbReference>
<evidence type="ECO:0000256" key="2">
    <source>
        <dbReference type="ARBA" id="ARBA00006370"/>
    </source>
</evidence>
<dbReference type="InterPro" id="IPR039670">
    <property type="entry name" value="NPC2-like"/>
</dbReference>
<organism evidence="10 11">
    <name type="scientific">Vanrija albida</name>
    <dbReference type="NCBI Taxonomy" id="181172"/>
    <lineage>
        <taxon>Eukaryota</taxon>
        <taxon>Fungi</taxon>
        <taxon>Dikarya</taxon>
        <taxon>Basidiomycota</taxon>
        <taxon>Agaricomycotina</taxon>
        <taxon>Tremellomycetes</taxon>
        <taxon>Trichosporonales</taxon>
        <taxon>Trichosporonaceae</taxon>
        <taxon>Vanrija</taxon>
    </lineage>
</organism>
<evidence type="ECO:0000313" key="11">
    <source>
        <dbReference type="Proteomes" id="UP001565368"/>
    </source>
</evidence>
<keyword evidence="11" id="KW-1185">Reference proteome</keyword>
<dbReference type="InterPro" id="IPR003172">
    <property type="entry name" value="ML_dom"/>
</dbReference>
<comment type="function">
    <text evidence="1">Catalyzes the intermembrane transfer of phosphatidylglycerol and phosphatidylinositol.</text>
</comment>
<evidence type="ECO:0000259" key="9">
    <source>
        <dbReference type="SMART" id="SM00737"/>
    </source>
</evidence>
<evidence type="ECO:0000256" key="4">
    <source>
        <dbReference type="ARBA" id="ARBA00016056"/>
    </source>
</evidence>
<dbReference type="CDD" id="cd00917">
    <property type="entry name" value="PG-PI_TP"/>
    <property type="match status" value="1"/>
</dbReference>
<comment type="subunit">
    <text evidence="3">Monomer.</text>
</comment>
<dbReference type="Gene3D" id="2.70.220.10">
    <property type="entry name" value="Ganglioside GM2 activator"/>
    <property type="match status" value="1"/>
</dbReference>
<dbReference type="InterPro" id="IPR014756">
    <property type="entry name" value="Ig_E-set"/>
</dbReference>
<keyword evidence="7" id="KW-0445">Lipid transport</keyword>
<feature type="chain" id="PRO_5046424980" description="Phosphatidylglycerol/phosphatidylinositol transfer protein" evidence="8">
    <location>
        <begin position="20"/>
        <end position="186"/>
    </location>
</feature>
<keyword evidence="5" id="KW-0813">Transport</keyword>
<evidence type="ECO:0000313" key="10">
    <source>
        <dbReference type="EMBL" id="KAL1412897.1"/>
    </source>
</evidence>
<evidence type="ECO:0000256" key="3">
    <source>
        <dbReference type="ARBA" id="ARBA00011245"/>
    </source>
</evidence>
<evidence type="ECO:0000256" key="6">
    <source>
        <dbReference type="ARBA" id="ARBA00022729"/>
    </source>
</evidence>